<keyword evidence="2" id="KW-0732">Signal</keyword>
<keyword evidence="4" id="KW-1185">Reference proteome</keyword>
<feature type="chain" id="PRO_5012468568" evidence="2">
    <location>
        <begin position="20"/>
        <end position="315"/>
    </location>
</feature>
<reference evidence="3 4" key="1">
    <citation type="submission" date="2017-07" db="EMBL/GenBank/DDBJ databases">
        <title>Sandarakinorhabdus cyanobacteriorum sp. nov., a novel bacterium isolated from cyanobacterial aggregates in a eutrophic lake.</title>
        <authorList>
            <person name="Cai H."/>
        </authorList>
    </citation>
    <scope>NUCLEOTIDE SEQUENCE [LARGE SCALE GENOMIC DNA]</scope>
    <source>
        <strain evidence="3 4">TH057</strain>
    </source>
</reference>
<feature type="signal peptide" evidence="2">
    <location>
        <begin position="1"/>
        <end position="19"/>
    </location>
</feature>
<protein>
    <submittedName>
        <fullName evidence="3">Uncharacterized protein</fullName>
    </submittedName>
</protein>
<dbReference type="Proteomes" id="UP000216991">
    <property type="component" value="Unassembled WGS sequence"/>
</dbReference>
<sequence length="315" mass="33509">MRALAAGLVLALLPGAAHAAKPKAPAALTLKISDNGNPYMPVVVKNATLNTRIALSYDQGLLLNPSAVARAGVKPFPIIGKFSLNNTPFASGKTVIRFTISTAAPQGLAGRKVPMAWLETPTAADADAILPVGSLAADRIDFVRGETPAGSQTYIIPKKGKGEAMIRTRIGGEEVNISLELNIPTTVMSARAGEALIQAGLASRIAEIGYWRPFPAVSLPMQGLAGKPGLTIAGLPMRRMSVRVSESEARAIDARAKGTSTEEDDEDTITVSADRTRKKRGRDPWILIGRDVLDDCSRISFDRPGERWVLTCKFS</sequence>
<name>A0A255Y6Z3_9SPHN</name>
<dbReference type="RefSeq" id="WP_094474819.1">
    <property type="nucleotide sequence ID" value="NZ_NOXT01000123.1"/>
</dbReference>
<gene>
    <name evidence="3" type="ORF">CHU93_14195</name>
</gene>
<dbReference type="EMBL" id="NOXT01000123">
    <property type="protein sequence ID" value="OYQ24989.1"/>
    <property type="molecule type" value="Genomic_DNA"/>
</dbReference>
<accession>A0A255Y6Z3</accession>
<organism evidence="3 4">
    <name type="scientific">Sandarakinorhabdus cyanobacteriorum</name>
    <dbReference type="NCBI Taxonomy" id="1981098"/>
    <lineage>
        <taxon>Bacteria</taxon>
        <taxon>Pseudomonadati</taxon>
        <taxon>Pseudomonadota</taxon>
        <taxon>Alphaproteobacteria</taxon>
        <taxon>Sphingomonadales</taxon>
        <taxon>Sphingosinicellaceae</taxon>
        <taxon>Sandarakinorhabdus</taxon>
    </lineage>
</organism>
<comment type="caution">
    <text evidence="3">The sequence shown here is derived from an EMBL/GenBank/DDBJ whole genome shotgun (WGS) entry which is preliminary data.</text>
</comment>
<evidence type="ECO:0000313" key="4">
    <source>
        <dbReference type="Proteomes" id="UP000216991"/>
    </source>
</evidence>
<evidence type="ECO:0000313" key="3">
    <source>
        <dbReference type="EMBL" id="OYQ24989.1"/>
    </source>
</evidence>
<evidence type="ECO:0000256" key="1">
    <source>
        <dbReference type="SAM" id="MobiDB-lite"/>
    </source>
</evidence>
<feature type="region of interest" description="Disordered" evidence="1">
    <location>
        <begin position="251"/>
        <end position="270"/>
    </location>
</feature>
<dbReference type="AlphaFoldDB" id="A0A255Y6Z3"/>
<dbReference type="OrthoDB" id="8478659at2"/>
<proteinExistence type="predicted"/>
<evidence type="ECO:0000256" key="2">
    <source>
        <dbReference type="SAM" id="SignalP"/>
    </source>
</evidence>